<dbReference type="RefSeq" id="WP_197988235.1">
    <property type="nucleotide sequence ID" value="NZ_JACYXC010000001.1"/>
</dbReference>
<dbReference type="PANTHER" id="PTHR23513">
    <property type="entry name" value="INTEGRAL MEMBRANE EFFLUX PROTEIN-RELATED"/>
    <property type="match status" value="1"/>
</dbReference>
<keyword evidence="6 8" id="KW-0472">Membrane</keyword>
<reference evidence="10 11" key="1">
    <citation type="submission" date="2020-09" db="EMBL/GenBank/DDBJ databases">
        <title>Biosynthesis of the nuclear factor of activated T cells inhibitor NFAT-133 and its congeners in Streptomyces pactum.</title>
        <authorList>
            <person name="Zhou W."/>
            <person name="Posri P."/>
            <person name="Abugrain M.E."/>
            <person name="Weisberg A.J."/>
            <person name="Chang J.H."/>
            <person name="Mahmud T."/>
        </authorList>
    </citation>
    <scope>NUCLEOTIDE SEQUENCE [LARGE SCALE GENOMIC DNA]</scope>
    <source>
        <strain evidence="10 11">ATCC 27456</strain>
    </source>
</reference>
<evidence type="ECO:0000256" key="8">
    <source>
        <dbReference type="SAM" id="Phobius"/>
    </source>
</evidence>
<evidence type="ECO:0000256" key="5">
    <source>
        <dbReference type="ARBA" id="ARBA00022989"/>
    </source>
</evidence>
<evidence type="ECO:0000256" key="4">
    <source>
        <dbReference type="ARBA" id="ARBA00022692"/>
    </source>
</evidence>
<organism evidence="10 11">
    <name type="scientific">Streptomyces pactum</name>
    <dbReference type="NCBI Taxonomy" id="68249"/>
    <lineage>
        <taxon>Bacteria</taxon>
        <taxon>Bacillati</taxon>
        <taxon>Actinomycetota</taxon>
        <taxon>Actinomycetes</taxon>
        <taxon>Kitasatosporales</taxon>
        <taxon>Streptomycetaceae</taxon>
        <taxon>Streptomyces</taxon>
    </lineage>
</organism>
<dbReference type="Gene3D" id="1.20.1250.20">
    <property type="entry name" value="MFS general substrate transporter like domains"/>
    <property type="match status" value="1"/>
</dbReference>
<evidence type="ECO:0000259" key="9">
    <source>
        <dbReference type="PROSITE" id="PS50850"/>
    </source>
</evidence>
<dbReference type="PROSITE" id="PS50850">
    <property type="entry name" value="MFS"/>
    <property type="match status" value="1"/>
</dbReference>
<feature type="transmembrane region" description="Helical" evidence="8">
    <location>
        <begin position="34"/>
        <end position="57"/>
    </location>
</feature>
<dbReference type="CDD" id="cd06173">
    <property type="entry name" value="MFS_MefA_like"/>
    <property type="match status" value="1"/>
</dbReference>
<dbReference type="PANTHER" id="PTHR23513:SF9">
    <property type="entry name" value="ENTEROBACTIN EXPORTER ENTS"/>
    <property type="match status" value="1"/>
</dbReference>
<feature type="transmembrane region" description="Helical" evidence="8">
    <location>
        <begin position="391"/>
        <end position="410"/>
    </location>
</feature>
<comment type="subcellular location">
    <subcellularLocation>
        <location evidence="1">Cell inner membrane</location>
        <topology evidence="1">Multi-pass membrane protein</topology>
    </subcellularLocation>
</comment>
<dbReference type="Pfam" id="PF05977">
    <property type="entry name" value="MFS_3"/>
    <property type="match status" value="1"/>
</dbReference>
<evidence type="ECO:0000313" key="10">
    <source>
        <dbReference type="EMBL" id="MBH5334550.1"/>
    </source>
</evidence>
<feature type="transmembrane region" description="Helical" evidence="8">
    <location>
        <begin position="240"/>
        <end position="262"/>
    </location>
</feature>
<sequence length="448" mass="46916">MTDDDQPAAARAGARWRSLLPDLSPWRSSRDFRLMWVAGLVTAFGSFLTLVALPLQVKELTGSAFAVGAIGAVELVPLIVFGLYGGALADAVDRRTLIVLTEAGLGLLSALLLVNSLLPDPMLWPLYVAAAVASALAGLQRPALDAVVARIVPLEQQTAAAALNALRWQLSAIAGPSLAGVVVAYAGLPLAYGLDVLTYLASLVLGLMLTASPPAEDAEKPSLAAIAAGARYAWRRKELLGTYVVDMAAMLFAFPNAIFPFLADDLDAPWALGLMYAAGSVGSVLVSVTSGWTSRIHRHGRMVVLGAAVWGAAMAVAGWAGNIWLVLLALVVAGGADMVSGLFRSTIWNQTIPDELRGRLAGIELLSYATGPQIGQVRAGGMAGLTGVRTAVWSGGVACVAAVGLLAVAIPKLMSYDARTDEHAIRMRELRKGPQDRLEQRDRPTPAA</sequence>
<comment type="caution">
    <text evidence="10">The sequence shown here is derived from an EMBL/GenBank/DDBJ whole genome shotgun (WGS) entry which is preliminary data.</text>
</comment>
<feature type="domain" description="Major facilitator superfamily (MFS) profile" evidence="9">
    <location>
        <begin position="31"/>
        <end position="419"/>
    </location>
</feature>
<dbReference type="InterPro" id="IPR020846">
    <property type="entry name" value="MFS_dom"/>
</dbReference>
<keyword evidence="2" id="KW-0813">Transport</keyword>
<feature type="transmembrane region" description="Helical" evidence="8">
    <location>
        <begin position="63"/>
        <end position="85"/>
    </location>
</feature>
<keyword evidence="5 8" id="KW-1133">Transmembrane helix</keyword>
<feature type="region of interest" description="Disordered" evidence="7">
    <location>
        <begin position="428"/>
        <end position="448"/>
    </location>
</feature>
<feature type="transmembrane region" description="Helical" evidence="8">
    <location>
        <begin position="268"/>
        <end position="292"/>
    </location>
</feature>
<dbReference type="SUPFAM" id="SSF103473">
    <property type="entry name" value="MFS general substrate transporter"/>
    <property type="match status" value="1"/>
</dbReference>
<gene>
    <name evidence="10" type="ORF">IHE55_06935</name>
</gene>
<dbReference type="EMBL" id="JACYXC010000001">
    <property type="protein sequence ID" value="MBH5334550.1"/>
    <property type="molecule type" value="Genomic_DNA"/>
</dbReference>
<feature type="transmembrane region" description="Helical" evidence="8">
    <location>
        <begin position="97"/>
        <end position="118"/>
    </location>
</feature>
<protein>
    <submittedName>
        <fullName evidence="10">MFS transporter</fullName>
    </submittedName>
</protein>
<dbReference type="InterPro" id="IPR010290">
    <property type="entry name" value="TM_effector"/>
</dbReference>
<evidence type="ECO:0000256" key="6">
    <source>
        <dbReference type="ARBA" id="ARBA00023136"/>
    </source>
</evidence>
<accession>A0ABS0NH85</accession>
<evidence type="ECO:0000256" key="1">
    <source>
        <dbReference type="ARBA" id="ARBA00004429"/>
    </source>
</evidence>
<keyword evidence="11" id="KW-1185">Reference proteome</keyword>
<keyword evidence="3" id="KW-1003">Cell membrane</keyword>
<evidence type="ECO:0000256" key="7">
    <source>
        <dbReference type="SAM" id="MobiDB-lite"/>
    </source>
</evidence>
<evidence type="ECO:0000256" key="3">
    <source>
        <dbReference type="ARBA" id="ARBA00022475"/>
    </source>
</evidence>
<feature type="transmembrane region" description="Helical" evidence="8">
    <location>
        <begin position="304"/>
        <end position="333"/>
    </location>
</feature>
<dbReference type="Proteomes" id="UP000807371">
    <property type="component" value="Unassembled WGS sequence"/>
</dbReference>
<name>A0ABS0NH85_9ACTN</name>
<keyword evidence="4 8" id="KW-0812">Transmembrane</keyword>
<proteinExistence type="predicted"/>
<evidence type="ECO:0000256" key="2">
    <source>
        <dbReference type="ARBA" id="ARBA00022448"/>
    </source>
</evidence>
<evidence type="ECO:0000313" key="11">
    <source>
        <dbReference type="Proteomes" id="UP000807371"/>
    </source>
</evidence>
<dbReference type="InterPro" id="IPR036259">
    <property type="entry name" value="MFS_trans_sf"/>
</dbReference>
<feature type="transmembrane region" description="Helical" evidence="8">
    <location>
        <begin position="165"/>
        <end position="186"/>
    </location>
</feature>